<evidence type="ECO:0000259" key="7">
    <source>
        <dbReference type="SMART" id="SM01363"/>
    </source>
</evidence>
<evidence type="ECO:0000313" key="8">
    <source>
        <dbReference type="Proteomes" id="UP001318040"/>
    </source>
</evidence>
<dbReference type="GO" id="GO:0007218">
    <property type="term" value="P:neuropeptide signaling pathway"/>
    <property type="evidence" value="ECO:0007669"/>
    <property type="project" value="TreeGrafter"/>
</dbReference>
<dbReference type="PANTHER" id="PTHR11416:SF7">
    <property type="entry name" value="PRO-OPIOMELANOCORTIN"/>
    <property type="match status" value="1"/>
</dbReference>
<feature type="region of interest" description="Disordered" evidence="5">
    <location>
        <begin position="223"/>
        <end position="247"/>
    </location>
</feature>
<keyword evidence="6" id="KW-0732">Signal</keyword>
<dbReference type="GO" id="GO:0005576">
    <property type="term" value="C:extracellular region"/>
    <property type="evidence" value="ECO:0007669"/>
    <property type="project" value="UniProtKB-SubCell"/>
</dbReference>
<reference evidence="9 10" key="1">
    <citation type="submission" date="2025-04" db="UniProtKB">
        <authorList>
            <consortium name="RefSeq"/>
        </authorList>
    </citation>
    <scope>IDENTIFICATION</scope>
    <source>
        <tissue evidence="9 10">Sperm</tissue>
    </source>
</reference>
<dbReference type="Proteomes" id="UP001318040">
    <property type="component" value="Chromosome 43"/>
</dbReference>
<gene>
    <name evidence="9 10" type="primary">LOC116951642</name>
</gene>
<evidence type="ECO:0000256" key="1">
    <source>
        <dbReference type="ARBA" id="ARBA00004613"/>
    </source>
</evidence>
<sequence length="270" mass="29369">MMEWSLVRLLGAALLCLAPRGGAAVGVGPCLGVDQLSDPVAQFLCSRACNGDCGAWLLPERAALMEEADAARGAQGERPGPEAWGQQAGNDEVVDDEVVDDEVMEDEEEPLRRSLGYAVGHFRWGKPANRKKRPVKVFVEPGSEDSQDLSERAIISNNDLQPHQHEQQQHHQQQQQQHRHHQVEQNGFTAAEASRAIASSWPWILSPGAVPMAGAAGIGGPVRSQDEVGLGPRRQSKRYGGFHVHGEPPAAKTPLMVLFKMFKGRDGKSQ</sequence>
<keyword evidence="4" id="KW-0372">Hormone</keyword>
<evidence type="ECO:0000313" key="10">
    <source>
        <dbReference type="RefSeq" id="XP_032826313.1"/>
    </source>
</evidence>
<feature type="region of interest" description="Disordered" evidence="5">
    <location>
        <begin position="70"/>
        <end position="93"/>
    </location>
</feature>
<dbReference type="RefSeq" id="XP_032826313.1">
    <property type="nucleotide sequence ID" value="XM_032970422.1"/>
</dbReference>
<name>A0AAJ7X9T4_PETMA</name>
<feature type="region of interest" description="Disordered" evidence="5">
    <location>
        <begin position="161"/>
        <end position="186"/>
    </location>
</feature>
<dbReference type="PANTHER" id="PTHR11416">
    <property type="entry name" value="PRO-OPIOMELANOCORTIN"/>
    <property type="match status" value="1"/>
</dbReference>
<accession>A0AAJ7X9T4</accession>
<evidence type="ECO:0000256" key="4">
    <source>
        <dbReference type="ARBA" id="ARBA00022702"/>
    </source>
</evidence>
<dbReference type="GO" id="GO:0005184">
    <property type="term" value="F:neuropeptide hormone activity"/>
    <property type="evidence" value="ECO:0007669"/>
    <property type="project" value="TreeGrafter"/>
</dbReference>
<evidence type="ECO:0000256" key="3">
    <source>
        <dbReference type="ARBA" id="ARBA00022525"/>
    </source>
</evidence>
<dbReference type="RefSeq" id="XP_032826312.1">
    <property type="nucleotide sequence ID" value="XM_032970421.1"/>
</dbReference>
<feature type="chain" id="PRO_5044709700" evidence="6">
    <location>
        <begin position="25"/>
        <end position="270"/>
    </location>
</feature>
<dbReference type="InterPro" id="IPR050878">
    <property type="entry name" value="POMC-derived_peptides"/>
</dbReference>
<dbReference type="SMART" id="SM01363">
    <property type="entry name" value="ACTH_domain"/>
    <property type="match status" value="1"/>
</dbReference>
<evidence type="ECO:0000256" key="2">
    <source>
        <dbReference type="ARBA" id="ARBA00005832"/>
    </source>
</evidence>
<comment type="subcellular location">
    <subcellularLocation>
        <location evidence="1">Secreted</location>
    </subcellularLocation>
</comment>
<organism evidence="8 9">
    <name type="scientific">Petromyzon marinus</name>
    <name type="common">Sea lamprey</name>
    <dbReference type="NCBI Taxonomy" id="7757"/>
    <lineage>
        <taxon>Eukaryota</taxon>
        <taxon>Metazoa</taxon>
        <taxon>Chordata</taxon>
        <taxon>Craniata</taxon>
        <taxon>Vertebrata</taxon>
        <taxon>Cyclostomata</taxon>
        <taxon>Hyperoartia</taxon>
        <taxon>Petromyzontiformes</taxon>
        <taxon>Petromyzontidae</taxon>
        <taxon>Petromyzon</taxon>
    </lineage>
</organism>
<protein>
    <submittedName>
        <fullName evidence="9 10">Pro-opiomelanocortin-like</fullName>
    </submittedName>
</protein>
<keyword evidence="3" id="KW-0964">Secreted</keyword>
<evidence type="ECO:0000256" key="5">
    <source>
        <dbReference type="SAM" id="MobiDB-lite"/>
    </source>
</evidence>
<keyword evidence="8" id="KW-1185">Reference proteome</keyword>
<comment type="similarity">
    <text evidence="2">Belongs to the POMC family.</text>
</comment>
<dbReference type="KEGG" id="pmrn:116951642"/>
<dbReference type="InterPro" id="IPR013531">
    <property type="entry name" value="Mcrtin_ACTH_cent"/>
</dbReference>
<feature type="domain" description="Pro-opiomelanocortin/corticotropin ACTH central region" evidence="7">
    <location>
        <begin position="116"/>
        <end position="154"/>
    </location>
</feature>
<feature type="signal peptide" evidence="6">
    <location>
        <begin position="1"/>
        <end position="24"/>
    </location>
</feature>
<evidence type="ECO:0000256" key="6">
    <source>
        <dbReference type="SAM" id="SignalP"/>
    </source>
</evidence>
<proteinExistence type="inferred from homology"/>
<evidence type="ECO:0000313" key="9">
    <source>
        <dbReference type="RefSeq" id="XP_032826312.1"/>
    </source>
</evidence>
<dbReference type="AlphaFoldDB" id="A0AAJ7X9T4"/>